<evidence type="ECO:0000256" key="4">
    <source>
        <dbReference type="ARBA" id="ARBA00023002"/>
    </source>
</evidence>
<evidence type="ECO:0000313" key="10">
    <source>
        <dbReference type="Proteomes" id="UP000030671"/>
    </source>
</evidence>
<evidence type="ECO:0000256" key="1">
    <source>
        <dbReference type="ARBA" id="ARBA00010617"/>
    </source>
</evidence>
<dbReference type="OrthoDB" id="1470350at2759"/>
<keyword evidence="2 7" id="KW-0349">Heme</keyword>
<dbReference type="SUPFAM" id="SSF48264">
    <property type="entry name" value="Cytochrome P450"/>
    <property type="match status" value="1"/>
</dbReference>
<evidence type="ECO:0000256" key="7">
    <source>
        <dbReference type="PIRSR" id="PIRSR602401-1"/>
    </source>
</evidence>
<dbReference type="InterPro" id="IPR001128">
    <property type="entry name" value="Cyt_P450"/>
</dbReference>
<reference evidence="9 10" key="1">
    <citation type="journal article" date="2012" name="New Phytol.">
        <title>Insight into trade-off between wood decay and parasitism from the genome of a fungal forest pathogen.</title>
        <authorList>
            <person name="Olson A."/>
            <person name="Aerts A."/>
            <person name="Asiegbu F."/>
            <person name="Belbahri L."/>
            <person name="Bouzid O."/>
            <person name="Broberg A."/>
            <person name="Canback B."/>
            <person name="Coutinho P.M."/>
            <person name="Cullen D."/>
            <person name="Dalman K."/>
            <person name="Deflorio G."/>
            <person name="van Diepen L.T."/>
            <person name="Dunand C."/>
            <person name="Duplessis S."/>
            <person name="Durling M."/>
            <person name="Gonthier P."/>
            <person name="Grimwood J."/>
            <person name="Fossdal C.G."/>
            <person name="Hansson D."/>
            <person name="Henrissat B."/>
            <person name="Hietala A."/>
            <person name="Himmelstrand K."/>
            <person name="Hoffmeister D."/>
            <person name="Hogberg N."/>
            <person name="James T.Y."/>
            <person name="Karlsson M."/>
            <person name="Kohler A."/>
            <person name="Kues U."/>
            <person name="Lee Y.H."/>
            <person name="Lin Y.C."/>
            <person name="Lind M."/>
            <person name="Lindquist E."/>
            <person name="Lombard V."/>
            <person name="Lucas S."/>
            <person name="Lunden K."/>
            <person name="Morin E."/>
            <person name="Murat C."/>
            <person name="Park J."/>
            <person name="Raffaello T."/>
            <person name="Rouze P."/>
            <person name="Salamov A."/>
            <person name="Schmutz J."/>
            <person name="Solheim H."/>
            <person name="Stahlberg J."/>
            <person name="Velez H."/>
            <person name="de Vries R.P."/>
            <person name="Wiebenga A."/>
            <person name="Woodward S."/>
            <person name="Yakovlev I."/>
            <person name="Garbelotto M."/>
            <person name="Martin F."/>
            <person name="Grigoriev I.V."/>
            <person name="Stenlid J."/>
        </authorList>
    </citation>
    <scope>NUCLEOTIDE SEQUENCE [LARGE SCALE GENOMIC DNA]</scope>
    <source>
        <strain evidence="9 10">TC 32-1</strain>
    </source>
</reference>
<keyword evidence="6 8" id="KW-0503">Monooxygenase</keyword>
<protein>
    <recommendedName>
        <fullName evidence="11">Cytochrome P450</fullName>
    </recommendedName>
</protein>
<dbReference type="KEGG" id="hir:HETIRDRAFT_420783"/>
<dbReference type="InterPro" id="IPR002401">
    <property type="entry name" value="Cyt_P450_E_grp-I"/>
</dbReference>
<keyword evidence="4 8" id="KW-0560">Oxidoreductase</keyword>
<dbReference type="PANTHER" id="PTHR24291:SF50">
    <property type="entry name" value="BIFUNCTIONAL ALBAFLAVENONE MONOOXYGENASE_TERPENE SYNTHASE"/>
    <property type="match status" value="1"/>
</dbReference>
<evidence type="ECO:0008006" key="11">
    <source>
        <dbReference type="Google" id="ProtNLM"/>
    </source>
</evidence>
<gene>
    <name evidence="9" type="ORF">HETIRDRAFT_420783</name>
</gene>
<dbReference type="PANTHER" id="PTHR24291">
    <property type="entry name" value="CYTOCHROME P450 FAMILY 4"/>
    <property type="match status" value="1"/>
</dbReference>
<dbReference type="PRINTS" id="PR00385">
    <property type="entry name" value="P450"/>
</dbReference>
<sequence>MSSLNGVVSWRLALGAASAIFILSKVFKLLNGIKAVNGVRGLRVPFQPLAMPAVIFPSSWWNPGVYFTWSERLTFYRKWGSEVVSIVPFLSGRPTLYTSNIDVARQVVAGGIKSPWIKPESASQAMMIWGMNLIASEKETWRRHRRIMGPAFNPKTYSLVWSETLRIFKDMVSSEGWDTKDSVEIAVIQEYTFKLALYVISSVGFGLPFIWDAPPTNEDGSMPLQEAFKTFTDHPTLWLAAPKWLYKLPFKWIPDLPAAHSVLQNYMTIQINERKVALASDSSGTESQRSDVFSLLVRANNEDEKLQLDDSEVIGNVFGLLFAGHETTAHTLAATLGFLGIHPQIQKEVYEEIIQVIGHDRDPTYEDFNKLEKVLSVFYESLRLYPAGYVMIREAIEDTVLTIPSELGKPGNRSIAIQKGAQVVVDMVGVQYNPRYFTDPYKYDPSRWYGTMNDSEAASAFSFGPRTCIGRHFAAMEAVCFLTLLIKDWHVEPIMKEGETGEQWRERVMPAAMMLTLGVSPVPVRLRRRSHS</sequence>
<dbReference type="InParanoid" id="W4JY05"/>
<dbReference type="eggNOG" id="KOG0157">
    <property type="taxonomic scope" value="Eukaryota"/>
</dbReference>
<accession>W4JY05</accession>
<keyword evidence="3 7" id="KW-0479">Metal-binding</keyword>
<dbReference type="Pfam" id="PF00067">
    <property type="entry name" value="p450"/>
    <property type="match status" value="1"/>
</dbReference>
<dbReference type="STRING" id="747525.W4JY05"/>
<dbReference type="Proteomes" id="UP000030671">
    <property type="component" value="Unassembled WGS sequence"/>
</dbReference>
<organism evidence="9 10">
    <name type="scientific">Heterobasidion irregulare (strain TC 32-1)</name>
    <dbReference type="NCBI Taxonomy" id="747525"/>
    <lineage>
        <taxon>Eukaryota</taxon>
        <taxon>Fungi</taxon>
        <taxon>Dikarya</taxon>
        <taxon>Basidiomycota</taxon>
        <taxon>Agaricomycotina</taxon>
        <taxon>Agaricomycetes</taxon>
        <taxon>Russulales</taxon>
        <taxon>Bondarzewiaceae</taxon>
        <taxon>Heterobasidion</taxon>
        <taxon>Heterobasidion annosum species complex</taxon>
    </lineage>
</organism>
<evidence type="ECO:0000256" key="3">
    <source>
        <dbReference type="ARBA" id="ARBA00022723"/>
    </source>
</evidence>
<evidence type="ECO:0000256" key="2">
    <source>
        <dbReference type="ARBA" id="ARBA00022617"/>
    </source>
</evidence>
<dbReference type="PROSITE" id="PS00086">
    <property type="entry name" value="CYTOCHROME_P450"/>
    <property type="match status" value="1"/>
</dbReference>
<dbReference type="GO" id="GO:0005506">
    <property type="term" value="F:iron ion binding"/>
    <property type="evidence" value="ECO:0007669"/>
    <property type="project" value="InterPro"/>
</dbReference>
<dbReference type="HOGENOM" id="CLU_001570_25_0_1"/>
<proteinExistence type="inferred from homology"/>
<evidence type="ECO:0000256" key="8">
    <source>
        <dbReference type="RuleBase" id="RU000461"/>
    </source>
</evidence>
<evidence type="ECO:0000313" key="9">
    <source>
        <dbReference type="EMBL" id="ETW77975.1"/>
    </source>
</evidence>
<keyword evidence="10" id="KW-1185">Reference proteome</keyword>
<dbReference type="Gene3D" id="1.10.630.10">
    <property type="entry name" value="Cytochrome P450"/>
    <property type="match status" value="1"/>
</dbReference>
<dbReference type="GO" id="GO:0004497">
    <property type="term" value="F:monooxygenase activity"/>
    <property type="evidence" value="ECO:0007669"/>
    <property type="project" value="UniProtKB-KW"/>
</dbReference>
<dbReference type="EMBL" id="KI925462">
    <property type="protein sequence ID" value="ETW77975.1"/>
    <property type="molecule type" value="Genomic_DNA"/>
</dbReference>
<dbReference type="GeneID" id="20673676"/>
<dbReference type="GO" id="GO:0020037">
    <property type="term" value="F:heme binding"/>
    <property type="evidence" value="ECO:0007669"/>
    <property type="project" value="InterPro"/>
</dbReference>
<dbReference type="PRINTS" id="PR00463">
    <property type="entry name" value="EP450I"/>
</dbReference>
<dbReference type="GO" id="GO:0016705">
    <property type="term" value="F:oxidoreductase activity, acting on paired donors, with incorporation or reduction of molecular oxygen"/>
    <property type="evidence" value="ECO:0007669"/>
    <property type="project" value="InterPro"/>
</dbReference>
<dbReference type="InterPro" id="IPR017972">
    <property type="entry name" value="Cyt_P450_CS"/>
</dbReference>
<evidence type="ECO:0000256" key="5">
    <source>
        <dbReference type="ARBA" id="ARBA00023004"/>
    </source>
</evidence>
<keyword evidence="5 7" id="KW-0408">Iron</keyword>
<dbReference type="RefSeq" id="XP_009549984.1">
    <property type="nucleotide sequence ID" value="XM_009551689.1"/>
</dbReference>
<feature type="binding site" description="axial binding residue" evidence="7">
    <location>
        <position position="468"/>
    </location>
    <ligand>
        <name>heme</name>
        <dbReference type="ChEBI" id="CHEBI:30413"/>
    </ligand>
    <ligandPart>
        <name>Fe</name>
        <dbReference type="ChEBI" id="CHEBI:18248"/>
    </ligandPart>
</feature>
<comment type="cofactor">
    <cofactor evidence="7">
        <name>heme</name>
        <dbReference type="ChEBI" id="CHEBI:30413"/>
    </cofactor>
</comment>
<comment type="similarity">
    <text evidence="1 8">Belongs to the cytochrome P450 family.</text>
</comment>
<name>W4JY05_HETIT</name>
<evidence type="ECO:0000256" key="6">
    <source>
        <dbReference type="ARBA" id="ARBA00023033"/>
    </source>
</evidence>
<dbReference type="InterPro" id="IPR050196">
    <property type="entry name" value="Cytochrome_P450_Monoox"/>
</dbReference>
<dbReference type="AlphaFoldDB" id="W4JY05"/>
<dbReference type="InterPro" id="IPR036396">
    <property type="entry name" value="Cyt_P450_sf"/>
</dbReference>